<dbReference type="Proteomes" id="UP000299102">
    <property type="component" value="Unassembled WGS sequence"/>
</dbReference>
<gene>
    <name evidence="1" type="ORF">EVAR_4200_1</name>
</gene>
<evidence type="ECO:0000313" key="2">
    <source>
        <dbReference type="Proteomes" id="UP000299102"/>
    </source>
</evidence>
<evidence type="ECO:0000313" key="1">
    <source>
        <dbReference type="EMBL" id="GBP13445.1"/>
    </source>
</evidence>
<name>A0A4C1TH44_EUMVA</name>
<proteinExistence type="predicted"/>
<dbReference type="AlphaFoldDB" id="A0A4C1TH44"/>
<organism evidence="1 2">
    <name type="scientific">Eumeta variegata</name>
    <name type="common">Bagworm moth</name>
    <name type="synonym">Eumeta japonica</name>
    <dbReference type="NCBI Taxonomy" id="151549"/>
    <lineage>
        <taxon>Eukaryota</taxon>
        <taxon>Metazoa</taxon>
        <taxon>Ecdysozoa</taxon>
        <taxon>Arthropoda</taxon>
        <taxon>Hexapoda</taxon>
        <taxon>Insecta</taxon>
        <taxon>Pterygota</taxon>
        <taxon>Neoptera</taxon>
        <taxon>Endopterygota</taxon>
        <taxon>Lepidoptera</taxon>
        <taxon>Glossata</taxon>
        <taxon>Ditrysia</taxon>
        <taxon>Tineoidea</taxon>
        <taxon>Psychidae</taxon>
        <taxon>Oiketicinae</taxon>
        <taxon>Eumeta</taxon>
    </lineage>
</organism>
<keyword evidence="2" id="KW-1185">Reference proteome</keyword>
<protein>
    <submittedName>
        <fullName evidence="1">Uncharacterized protein</fullName>
    </submittedName>
</protein>
<reference evidence="1 2" key="1">
    <citation type="journal article" date="2019" name="Commun. Biol.">
        <title>The bagworm genome reveals a unique fibroin gene that provides high tensile strength.</title>
        <authorList>
            <person name="Kono N."/>
            <person name="Nakamura H."/>
            <person name="Ohtoshi R."/>
            <person name="Tomita M."/>
            <person name="Numata K."/>
            <person name="Arakawa K."/>
        </authorList>
    </citation>
    <scope>NUCLEOTIDE SEQUENCE [LARGE SCALE GENOMIC DNA]</scope>
</reference>
<dbReference type="EMBL" id="BGZK01000057">
    <property type="protein sequence ID" value="GBP13445.1"/>
    <property type="molecule type" value="Genomic_DNA"/>
</dbReference>
<sequence>MLTSSSFWGGLAQRHGYRSNSVIDGQSNSELNSVVLVIIASSRSNIVTYDVISSWQPGRVSMTFAPLALLVPSGRLDEAYKHSLRAKKGIREKKKREMQIDMPRGGTFAGNVCQSGSWMSLWMRRGSRIDRAQGLRSERAS</sequence>
<comment type="caution">
    <text evidence="1">The sequence shown here is derived from an EMBL/GenBank/DDBJ whole genome shotgun (WGS) entry which is preliminary data.</text>
</comment>
<accession>A0A4C1TH44</accession>